<dbReference type="Gene3D" id="3.40.50.1110">
    <property type="entry name" value="SGNH hydrolase"/>
    <property type="match status" value="1"/>
</dbReference>
<proteinExistence type="predicted"/>
<dbReference type="InterPro" id="IPR036514">
    <property type="entry name" value="SGNH_hydro_sf"/>
</dbReference>
<reference evidence="1 2" key="1">
    <citation type="submission" date="2020-06" db="EMBL/GenBank/DDBJ databases">
        <authorList>
            <person name="Cao W.R."/>
        </authorList>
    </citation>
    <scope>NUCLEOTIDE SEQUENCE [LARGE SCALE GENOMIC DNA]</scope>
    <source>
        <strain evidence="1 2">B1Z28</strain>
    </source>
</reference>
<dbReference type="Proteomes" id="UP000630805">
    <property type="component" value="Unassembled WGS sequence"/>
</dbReference>
<comment type="caution">
    <text evidence="1">The sequence shown here is derived from an EMBL/GenBank/DDBJ whole genome shotgun (WGS) entry which is preliminary data.</text>
</comment>
<keyword evidence="1" id="KW-0378">Hydrolase</keyword>
<dbReference type="SUPFAM" id="SSF52266">
    <property type="entry name" value="SGNH hydrolase"/>
    <property type="match status" value="1"/>
</dbReference>
<dbReference type="GO" id="GO:0016787">
    <property type="term" value="F:hydrolase activity"/>
    <property type="evidence" value="ECO:0007669"/>
    <property type="project" value="UniProtKB-KW"/>
</dbReference>
<evidence type="ECO:0000313" key="1">
    <source>
        <dbReference type="EMBL" id="NVO57032.1"/>
    </source>
</evidence>
<gene>
    <name evidence="1" type="ORF">HW561_14650</name>
</gene>
<evidence type="ECO:0000313" key="2">
    <source>
        <dbReference type="Proteomes" id="UP000630805"/>
    </source>
</evidence>
<dbReference type="RefSeq" id="WP_176866045.1">
    <property type="nucleotide sequence ID" value="NZ_JABXWT010000008.1"/>
</dbReference>
<organism evidence="1 2">
    <name type="scientific">Ruegeria haliotis</name>
    <dbReference type="NCBI Taxonomy" id="2747601"/>
    <lineage>
        <taxon>Bacteria</taxon>
        <taxon>Pseudomonadati</taxon>
        <taxon>Pseudomonadota</taxon>
        <taxon>Alphaproteobacteria</taxon>
        <taxon>Rhodobacterales</taxon>
        <taxon>Roseobacteraceae</taxon>
        <taxon>Ruegeria</taxon>
    </lineage>
</organism>
<dbReference type="EMBL" id="JABXWT010000008">
    <property type="protein sequence ID" value="NVO57032.1"/>
    <property type="molecule type" value="Genomic_DNA"/>
</dbReference>
<dbReference type="Pfam" id="PF00657">
    <property type="entry name" value="Lipase_GDSL"/>
    <property type="match status" value="1"/>
</dbReference>
<dbReference type="InterPro" id="IPR001087">
    <property type="entry name" value="GDSL"/>
</dbReference>
<keyword evidence="2" id="KW-1185">Reference proteome</keyword>
<accession>A0ABX2PV71</accession>
<name>A0ABX2PV71_9RHOB</name>
<protein>
    <submittedName>
        <fullName evidence="1">Hydrolase</fullName>
    </submittedName>
</protein>
<sequence length="223" mass="23271">MAKKKILVYGDSNTWGWIGVEEAFPSTRYADDERWAGVMAAELGGGYDVAVDGLTVRATNLDDSMDWNAVKADMFNGAKTLPAAIAREMPVDLLIISLGTNDLKAETNRSAKDIANAIIDVAKVAQGCGGGVAYHYEAPQVLVVSPPPVNDMPHPDFAGMFEGGKAKSEALGAALKSAADAAGIASFDAGAVTGNVQGVDGLHMSKDQHAQLGRAIAERLKAL</sequence>